<dbReference type="PRINTS" id="PR00081">
    <property type="entry name" value="GDHRDH"/>
</dbReference>
<reference evidence="3" key="1">
    <citation type="submission" date="2022-10" db="EMBL/GenBank/DDBJ databases">
        <title>Fusarium specimens isolated from Avocado Roots.</title>
        <authorList>
            <person name="Stajich J."/>
            <person name="Roper C."/>
            <person name="Heimlech-Rivalta G."/>
        </authorList>
    </citation>
    <scope>NUCLEOTIDE SEQUENCE</scope>
    <source>
        <strain evidence="3">CF00143</strain>
    </source>
</reference>
<organism evidence="3 4">
    <name type="scientific">Fusarium irregulare</name>
    <dbReference type="NCBI Taxonomy" id="2494466"/>
    <lineage>
        <taxon>Eukaryota</taxon>
        <taxon>Fungi</taxon>
        <taxon>Dikarya</taxon>
        <taxon>Ascomycota</taxon>
        <taxon>Pezizomycotina</taxon>
        <taxon>Sordariomycetes</taxon>
        <taxon>Hypocreomycetidae</taxon>
        <taxon>Hypocreales</taxon>
        <taxon>Nectriaceae</taxon>
        <taxon>Fusarium</taxon>
        <taxon>Fusarium incarnatum-equiseti species complex</taxon>
    </lineage>
</organism>
<proteinExistence type="predicted"/>
<dbReference type="CDD" id="cd05325">
    <property type="entry name" value="carb_red_sniffer_like_SDR_c"/>
    <property type="match status" value="1"/>
</dbReference>
<dbReference type="GO" id="GO:0016616">
    <property type="term" value="F:oxidoreductase activity, acting on the CH-OH group of donors, NAD or NADP as acceptor"/>
    <property type="evidence" value="ECO:0007669"/>
    <property type="project" value="TreeGrafter"/>
</dbReference>
<name>A0A9W8UE75_9HYPO</name>
<dbReference type="AlphaFoldDB" id="A0A9W8UE75"/>
<dbReference type="InterPro" id="IPR010916">
    <property type="entry name" value="TonB_box_CS"/>
</dbReference>
<dbReference type="PROSITE" id="PS00430">
    <property type="entry name" value="TONB_DEPENDENT_REC_1"/>
    <property type="match status" value="1"/>
</dbReference>
<dbReference type="InterPro" id="IPR036291">
    <property type="entry name" value="NAD(P)-bd_dom_sf"/>
</dbReference>
<sequence>MSDQAVTLIVGASRGIGAEFVKQIAQSHPSNKVIATVRSPRSFDQANVETLELDINCPDSVEAAATKVERLDTVIVSAAIGSDEFLLTTSEERFREYMDTNILAPFRVVKAFLSALRAGKSKKIILLSSLSGSLAKQKGARWGQRGPYAVTKAAVNMLAVQFDNELRDDGFTVIPIHPGWVATDMGNAFAEGASPVDESVTGMIKVIESLKHDDSASFFQWDGQEVPW</sequence>
<dbReference type="PANTHER" id="PTHR45458:SF1">
    <property type="entry name" value="SHORT CHAIN DEHYDROGENASE"/>
    <property type="match status" value="1"/>
</dbReference>
<dbReference type="OrthoDB" id="5296at2759"/>
<gene>
    <name evidence="3" type="ORF">NW766_000830</name>
</gene>
<dbReference type="SUPFAM" id="SSF51735">
    <property type="entry name" value="NAD(P)-binding Rossmann-fold domains"/>
    <property type="match status" value="1"/>
</dbReference>
<accession>A0A9W8UE75</accession>
<dbReference type="InterPro" id="IPR057326">
    <property type="entry name" value="KR_dom"/>
</dbReference>
<keyword evidence="4" id="KW-1185">Reference proteome</keyword>
<evidence type="ECO:0000259" key="2">
    <source>
        <dbReference type="SMART" id="SM00822"/>
    </source>
</evidence>
<dbReference type="SMART" id="SM00822">
    <property type="entry name" value="PKS_KR"/>
    <property type="match status" value="1"/>
</dbReference>
<comment type="caution">
    <text evidence="3">The sequence shown here is derived from an EMBL/GenBank/DDBJ whole genome shotgun (WGS) entry which is preliminary data.</text>
</comment>
<keyword evidence="1" id="KW-0560">Oxidoreductase</keyword>
<evidence type="ECO:0000313" key="3">
    <source>
        <dbReference type="EMBL" id="KAJ4024591.1"/>
    </source>
</evidence>
<evidence type="ECO:0000256" key="1">
    <source>
        <dbReference type="ARBA" id="ARBA00023002"/>
    </source>
</evidence>
<dbReference type="PANTHER" id="PTHR45458">
    <property type="entry name" value="SHORT-CHAIN DEHYDROGENASE/REDUCTASE SDR"/>
    <property type="match status" value="1"/>
</dbReference>
<dbReference type="Gene3D" id="3.40.50.720">
    <property type="entry name" value="NAD(P)-binding Rossmann-like Domain"/>
    <property type="match status" value="1"/>
</dbReference>
<evidence type="ECO:0000313" key="4">
    <source>
        <dbReference type="Proteomes" id="UP001152130"/>
    </source>
</evidence>
<dbReference type="Proteomes" id="UP001152130">
    <property type="component" value="Unassembled WGS sequence"/>
</dbReference>
<feature type="domain" description="Ketoreductase" evidence="2">
    <location>
        <begin position="5"/>
        <end position="213"/>
    </location>
</feature>
<protein>
    <recommendedName>
        <fullName evidence="2">Ketoreductase domain-containing protein</fullName>
    </recommendedName>
</protein>
<dbReference type="InterPro" id="IPR002347">
    <property type="entry name" value="SDR_fam"/>
</dbReference>
<dbReference type="InterPro" id="IPR052184">
    <property type="entry name" value="SDR_enzymes"/>
</dbReference>
<dbReference type="Pfam" id="PF00106">
    <property type="entry name" value="adh_short"/>
    <property type="match status" value="1"/>
</dbReference>
<dbReference type="EMBL" id="JAPDHF010000001">
    <property type="protein sequence ID" value="KAJ4024591.1"/>
    <property type="molecule type" value="Genomic_DNA"/>
</dbReference>